<dbReference type="SMART" id="SM00236">
    <property type="entry name" value="fCBD"/>
    <property type="match status" value="2"/>
</dbReference>
<evidence type="ECO:0000256" key="3">
    <source>
        <dbReference type="ARBA" id="ARBA00023157"/>
    </source>
</evidence>
<dbReference type="SMART" id="SM00223">
    <property type="entry name" value="APPLE"/>
    <property type="match status" value="1"/>
</dbReference>
<dbReference type="InterPro" id="IPR006970">
    <property type="entry name" value="PT"/>
</dbReference>
<dbReference type="AlphaFoldDB" id="A0A1V9ZB07"/>
<dbReference type="STRING" id="1202772.A0A1V9ZB07"/>
<dbReference type="InterPro" id="IPR036434">
    <property type="entry name" value="Beta_cellobiohydrolase_sf"/>
</dbReference>
<evidence type="ECO:0000313" key="8">
    <source>
        <dbReference type="Proteomes" id="UP000243579"/>
    </source>
</evidence>
<keyword evidence="1 5" id="KW-0732">Signal</keyword>
<feature type="chain" id="PRO_5025663666" evidence="5">
    <location>
        <begin position="20"/>
        <end position="897"/>
    </location>
</feature>
<evidence type="ECO:0000313" key="7">
    <source>
        <dbReference type="EMBL" id="OQR95179.1"/>
    </source>
</evidence>
<dbReference type="InterPro" id="IPR000254">
    <property type="entry name" value="CBD"/>
</dbReference>
<dbReference type="OrthoDB" id="2119228at2759"/>
<dbReference type="PANTHER" id="PTHR34876">
    <property type="match status" value="1"/>
</dbReference>
<dbReference type="PROSITE" id="PS51164">
    <property type="entry name" value="CBM1_2"/>
    <property type="match status" value="2"/>
</dbReference>
<sequence length="897" mass="95156">MKFALAAAVAASAVTLSKAGICTGITPASYQAAIQTNTQFQPAIAELQKYPVATWYVDCGSDSIDALLSTCGNDIPVIVVYGLPGKDCASGYSGSGTNTNPGQYKAWVQSLANRVGNKKVIYILEPDAVGLISNNNCAVQNKYQDNLQVAQQILSANTNAQIYVDVAAWSNRDAAVAALKKLGKVAGIAINTSNYKSTGDMTALCQTYSSATGGLHCIIDTSRNFNGSPQNEWCNARSAGIGAPPTSNTGNPIVDYYLWLKVPGESDGLCNDKDRTSDSMVGPQAGQFFGGQFTTLWNQGYFVKNGLPKIGQAPVPDPSPAPPTSTCSTKNNWDYYDNDLYNFGVGGSQSDQVSTCCSKCQSDNNCQAFTVAYNNCYIKSSTGNGGRVLNGGIAGTKNSSGASSGTCGAIKANTDFYGNDMSRYPVSGDTNSQTTFCCGKCSETSGCAGYTINGGFCYLKSKVATSYWSATAVSAVRSTATCSATQANTDYYGNDMSRHPVSGDANAQATFCCGKCTATSGCAGYTINGGFCYLKSKIETSRLDDRHRCIDPTFIDPNNDPTRFCGTIDGPSALPGNAYNQDPGYNAAQFTAHFKAQSKYKTLKDLMDAYPTGGECGITKLDLANPQPLPKVVRWRHGDNEGFTSSHEGPCELWCDDKRVFQNDDCAKNIPNGSMAIDVSQCAGARKLTMLWLALHTPQWQAYKNCVAIDTGAPIPSTSPSPTTTKPTTKPTTKVPTDAPTVRPTSKPTNKLTDEPTNKPTNAPTEYPTEYPTDAPTNGPSGVVPVFYQCGGKNYNGFTTCAAGSHCVKFNPYYFQCRPNAEAPSGEVAAWAQCGGEGWIGATQCVDGYNCVMLSTWFSQCRPTTAHTSVPSTTSIASTGSLDGSSADEYSRRLRAM</sequence>
<evidence type="ECO:0000259" key="6">
    <source>
        <dbReference type="PROSITE" id="PS51164"/>
    </source>
</evidence>
<dbReference type="Proteomes" id="UP000243579">
    <property type="component" value="Unassembled WGS sequence"/>
</dbReference>
<dbReference type="Gene3D" id="3.50.4.10">
    <property type="entry name" value="Hepatocyte Growth Factor"/>
    <property type="match status" value="3"/>
</dbReference>
<dbReference type="PRINTS" id="PR00733">
    <property type="entry name" value="GLHYDRLASE6"/>
</dbReference>
<evidence type="ECO:0000256" key="4">
    <source>
        <dbReference type="SAM" id="MobiDB-lite"/>
    </source>
</evidence>
<keyword evidence="3" id="KW-1015">Disulfide bond</keyword>
<dbReference type="InterPro" id="IPR003609">
    <property type="entry name" value="Pan_app"/>
</dbReference>
<comment type="caution">
    <text evidence="7">The sequence shown here is derived from an EMBL/GenBank/DDBJ whole genome shotgun (WGS) entry which is preliminary data.</text>
</comment>
<feature type="domain" description="CBM1" evidence="6">
    <location>
        <begin position="782"/>
        <end position="818"/>
    </location>
</feature>
<feature type="domain" description="CBM1" evidence="6">
    <location>
        <begin position="826"/>
        <end position="862"/>
    </location>
</feature>
<dbReference type="GO" id="GO:0030248">
    <property type="term" value="F:cellulose binding"/>
    <property type="evidence" value="ECO:0007669"/>
    <property type="project" value="InterPro"/>
</dbReference>
<proteinExistence type="predicted"/>
<gene>
    <name evidence="7" type="ORF">ACHHYP_00251</name>
</gene>
<feature type="compositionally biased region" description="Low complexity" evidence="4">
    <location>
        <begin position="714"/>
        <end position="741"/>
    </location>
</feature>
<keyword evidence="8" id="KW-1185">Reference proteome</keyword>
<dbReference type="PANTHER" id="PTHR34876:SF4">
    <property type="entry name" value="1,4-BETA-D-GLUCAN CELLOBIOHYDROLASE C-RELATED"/>
    <property type="match status" value="1"/>
</dbReference>
<dbReference type="GO" id="GO:0006508">
    <property type="term" value="P:proteolysis"/>
    <property type="evidence" value="ECO:0007669"/>
    <property type="project" value="InterPro"/>
</dbReference>
<feature type="region of interest" description="Disordered" evidence="4">
    <location>
        <begin position="713"/>
        <end position="778"/>
    </location>
</feature>
<protein>
    <submittedName>
        <fullName evidence="7">Glycoside hydrolase</fullName>
    </submittedName>
</protein>
<dbReference type="GO" id="GO:0030245">
    <property type="term" value="P:cellulose catabolic process"/>
    <property type="evidence" value="ECO:0007669"/>
    <property type="project" value="InterPro"/>
</dbReference>
<dbReference type="Pfam" id="PF04886">
    <property type="entry name" value="PT"/>
    <property type="match status" value="1"/>
</dbReference>
<dbReference type="EMBL" id="JNBR01000333">
    <property type="protein sequence ID" value="OQR95179.1"/>
    <property type="molecule type" value="Genomic_DNA"/>
</dbReference>
<organism evidence="7 8">
    <name type="scientific">Achlya hypogyna</name>
    <name type="common">Oomycete</name>
    <name type="synonym">Protoachlya hypogyna</name>
    <dbReference type="NCBI Taxonomy" id="1202772"/>
    <lineage>
        <taxon>Eukaryota</taxon>
        <taxon>Sar</taxon>
        <taxon>Stramenopiles</taxon>
        <taxon>Oomycota</taxon>
        <taxon>Saprolegniomycetes</taxon>
        <taxon>Saprolegniales</taxon>
        <taxon>Achlyaceae</taxon>
        <taxon>Achlya</taxon>
    </lineage>
</organism>
<dbReference type="Pfam" id="PF00734">
    <property type="entry name" value="CBM_1"/>
    <property type="match status" value="2"/>
</dbReference>
<dbReference type="Pfam" id="PF14295">
    <property type="entry name" value="PAN_4"/>
    <property type="match status" value="3"/>
</dbReference>
<keyword evidence="7" id="KW-0378">Hydrolase</keyword>
<dbReference type="SUPFAM" id="SSF57180">
    <property type="entry name" value="Cellulose-binding domain"/>
    <property type="match status" value="2"/>
</dbReference>
<keyword evidence="2" id="KW-0677">Repeat</keyword>
<evidence type="ECO:0000256" key="5">
    <source>
        <dbReference type="SAM" id="SignalP"/>
    </source>
</evidence>
<dbReference type="Gene3D" id="3.20.20.40">
    <property type="entry name" value="1, 4-beta cellobiohydrolase"/>
    <property type="match status" value="1"/>
</dbReference>
<dbReference type="InterPro" id="IPR016288">
    <property type="entry name" value="Beta_cellobiohydrolase"/>
</dbReference>
<dbReference type="InterPro" id="IPR035971">
    <property type="entry name" value="CBD_sf"/>
</dbReference>
<evidence type="ECO:0000256" key="2">
    <source>
        <dbReference type="ARBA" id="ARBA00022737"/>
    </source>
</evidence>
<dbReference type="GO" id="GO:0004553">
    <property type="term" value="F:hydrolase activity, hydrolyzing O-glycosyl compounds"/>
    <property type="evidence" value="ECO:0007669"/>
    <property type="project" value="InterPro"/>
</dbReference>
<dbReference type="InterPro" id="IPR000177">
    <property type="entry name" value="Apple"/>
</dbReference>
<dbReference type="PROSITE" id="PS00562">
    <property type="entry name" value="CBM1_1"/>
    <property type="match status" value="1"/>
</dbReference>
<name>A0A1V9ZB07_ACHHY</name>
<feature type="signal peptide" evidence="5">
    <location>
        <begin position="1"/>
        <end position="19"/>
    </location>
</feature>
<accession>A0A1V9ZB07</accession>
<dbReference type="Pfam" id="PF01341">
    <property type="entry name" value="Glyco_hydro_6"/>
    <property type="match status" value="1"/>
</dbReference>
<evidence type="ECO:0000256" key="1">
    <source>
        <dbReference type="ARBA" id="ARBA00022729"/>
    </source>
</evidence>
<dbReference type="GO" id="GO:0005576">
    <property type="term" value="C:extracellular region"/>
    <property type="evidence" value="ECO:0007669"/>
    <property type="project" value="InterPro"/>
</dbReference>
<dbReference type="SUPFAM" id="SSF51989">
    <property type="entry name" value="Glycosyl hydrolases family 6, cellulases"/>
    <property type="match status" value="1"/>
</dbReference>
<reference evidence="7 8" key="1">
    <citation type="journal article" date="2014" name="Genome Biol. Evol.">
        <title>The secreted proteins of Achlya hypogyna and Thraustotheca clavata identify the ancestral oomycete secretome and reveal gene acquisitions by horizontal gene transfer.</title>
        <authorList>
            <person name="Misner I."/>
            <person name="Blouin N."/>
            <person name="Leonard G."/>
            <person name="Richards T.A."/>
            <person name="Lane C.E."/>
        </authorList>
    </citation>
    <scope>NUCLEOTIDE SEQUENCE [LARGE SCALE GENOMIC DNA]</scope>
    <source>
        <strain evidence="7 8">ATCC 48635</strain>
    </source>
</reference>